<accession>A0A8H4QJV7</accession>
<dbReference type="GO" id="GO:0036297">
    <property type="term" value="P:interstrand cross-link repair"/>
    <property type="evidence" value="ECO:0007669"/>
    <property type="project" value="TreeGrafter"/>
</dbReference>
<feature type="compositionally biased region" description="Polar residues" evidence="2">
    <location>
        <begin position="33"/>
        <end position="44"/>
    </location>
</feature>
<comment type="similarity">
    <text evidence="1">Belongs to the EXO5 family.</text>
</comment>
<feature type="region of interest" description="Disordered" evidence="2">
    <location>
        <begin position="351"/>
        <end position="415"/>
    </location>
</feature>
<sequence length="735" mass="83060">MARKSLPGISFRESYWVVQNEDGQRWRTSDFVTASNANHQNLPSSLERVPIPKKPAKPLNPPNPGDMSDFGSDSYPGLNFSDFTSDDFAEIDATVASKLAPNIGDIEDVAEASFQSEIDGLNLSLLTPQQLQELDGIPEDIDDGLQDLSQSVRSDGFDINLGALTADQLAELDGNIEGKIAGRSVDGPAVQVEIEGDSPGPDAAQRSPLEEFRSYMSLSVTDLVSPSWCEVQYDYGLRGKRSRPIHKRPTSFLSASGKTIQPEIATAQQNDVQTKQGLAVHKELEREVKFEELEIEITTDETRWGLRLFNMIACLRLVMAGLAREMPVFGILHDEVVIGVMDELVKTEVPKDSPLNKKNSKRPLDKSYSSPTRKRSRKSLSPSQSRIDTFFESPKKSNHKPESESSATSPPPREEQKTVYMLHIKDNKTRGNPYLPREPDMYSGTMQLMIYRKLLCELLATDSPFDFSRVWEKVGVDSTEIFPTKFLVQAKLVEDTPGFQTCCLDDMVGLWHRTVKEMNIVGVDHTLELVYRLRPPDDLKQKKRMKTPLTLIADEDSDLKKAIAASLKEQNLQRLEQPMENEAGPSNWEHKEDHTKETSVPEVIDLTTPDVDSEEIQLQWALQQSAAPEVPEEEQKPPIVLDSSAKDVINLDEHCEPAEEDGIRRFKIIGSKKFRYDEELLEKHLTRVFQWWRGERPPEGVPLDRAYRCRTCEYANDCEWRAQKALELSKKKHPT</sequence>
<gene>
    <name evidence="3" type="ORF">D9613_004202</name>
</gene>
<evidence type="ECO:0000256" key="2">
    <source>
        <dbReference type="SAM" id="MobiDB-lite"/>
    </source>
</evidence>
<keyword evidence="4" id="KW-1185">Reference proteome</keyword>
<feature type="region of interest" description="Disordered" evidence="2">
    <location>
        <begin position="575"/>
        <end position="599"/>
    </location>
</feature>
<dbReference type="EMBL" id="JAACJL010000057">
    <property type="protein sequence ID" value="KAF4611692.1"/>
    <property type="molecule type" value="Genomic_DNA"/>
</dbReference>
<dbReference type="SMART" id="SM00726">
    <property type="entry name" value="UIM"/>
    <property type="match status" value="2"/>
</dbReference>
<dbReference type="PANTHER" id="PTHR14464:SF4">
    <property type="entry name" value="EXONUCLEASE V"/>
    <property type="match status" value="1"/>
</dbReference>
<dbReference type="GO" id="GO:0005634">
    <property type="term" value="C:nucleus"/>
    <property type="evidence" value="ECO:0007669"/>
    <property type="project" value="TreeGrafter"/>
</dbReference>
<feature type="region of interest" description="Disordered" evidence="2">
    <location>
        <begin position="33"/>
        <end position="68"/>
    </location>
</feature>
<protein>
    <recommendedName>
        <fullName evidence="5">Exonuclease V</fullName>
    </recommendedName>
</protein>
<proteinExistence type="inferred from homology"/>
<dbReference type="InterPro" id="IPR019190">
    <property type="entry name" value="EXOV"/>
</dbReference>
<organism evidence="3 4">
    <name type="scientific">Agrocybe pediades</name>
    <dbReference type="NCBI Taxonomy" id="84607"/>
    <lineage>
        <taxon>Eukaryota</taxon>
        <taxon>Fungi</taxon>
        <taxon>Dikarya</taxon>
        <taxon>Basidiomycota</taxon>
        <taxon>Agaricomycotina</taxon>
        <taxon>Agaricomycetes</taxon>
        <taxon>Agaricomycetidae</taxon>
        <taxon>Agaricales</taxon>
        <taxon>Agaricineae</taxon>
        <taxon>Strophariaceae</taxon>
        <taxon>Agrocybe</taxon>
    </lineage>
</organism>
<name>A0A8H4QJV7_9AGAR</name>
<dbReference type="Proteomes" id="UP000521872">
    <property type="component" value="Unassembled WGS sequence"/>
</dbReference>
<feature type="compositionally biased region" description="Basic and acidic residues" evidence="2">
    <location>
        <begin position="393"/>
        <end position="403"/>
    </location>
</feature>
<dbReference type="GO" id="GO:0005739">
    <property type="term" value="C:mitochondrion"/>
    <property type="evidence" value="ECO:0007669"/>
    <property type="project" value="TreeGrafter"/>
</dbReference>
<dbReference type="AlphaFoldDB" id="A0A8H4QJV7"/>
<dbReference type="InterPro" id="IPR003903">
    <property type="entry name" value="UIM_dom"/>
</dbReference>
<evidence type="ECO:0000256" key="1">
    <source>
        <dbReference type="ARBA" id="ARBA00009797"/>
    </source>
</evidence>
<comment type="caution">
    <text evidence="3">The sequence shown here is derived from an EMBL/GenBank/DDBJ whole genome shotgun (WGS) entry which is preliminary data.</text>
</comment>
<evidence type="ECO:0000313" key="4">
    <source>
        <dbReference type="Proteomes" id="UP000521872"/>
    </source>
</evidence>
<dbReference type="GO" id="GO:0045145">
    <property type="term" value="F:single-stranded DNA 5'-3' DNA exonuclease activity"/>
    <property type="evidence" value="ECO:0007669"/>
    <property type="project" value="InterPro"/>
</dbReference>
<dbReference type="Pfam" id="PF09810">
    <property type="entry name" value="Exo5"/>
    <property type="match status" value="2"/>
</dbReference>
<dbReference type="PANTHER" id="PTHR14464">
    <property type="entry name" value="EXONUCLEASE V"/>
    <property type="match status" value="1"/>
</dbReference>
<evidence type="ECO:0008006" key="5">
    <source>
        <dbReference type="Google" id="ProtNLM"/>
    </source>
</evidence>
<evidence type="ECO:0000313" key="3">
    <source>
        <dbReference type="EMBL" id="KAF4611692.1"/>
    </source>
</evidence>
<reference evidence="3 4" key="1">
    <citation type="submission" date="2019-12" db="EMBL/GenBank/DDBJ databases">
        <authorList>
            <person name="Floudas D."/>
            <person name="Bentzer J."/>
            <person name="Ahren D."/>
            <person name="Johansson T."/>
            <person name="Persson P."/>
            <person name="Tunlid A."/>
        </authorList>
    </citation>
    <scope>NUCLEOTIDE SEQUENCE [LARGE SCALE GENOMIC DNA]</scope>
    <source>
        <strain evidence="3 4">CBS 102.39</strain>
    </source>
</reference>
<feature type="compositionally biased region" description="Basic and acidic residues" evidence="2">
    <location>
        <begin position="588"/>
        <end position="599"/>
    </location>
</feature>